<dbReference type="AlphaFoldDB" id="A0A6A5G3T2"/>
<organism evidence="3 4">
    <name type="scientific">Caenorhabditis remanei</name>
    <name type="common">Caenorhabditis vulgaris</name>
    <dbReference type="NCBI Taxonomy" id="31234"/>
    <lineage>
        <taxon>Eukaryota</taxon>
        <taxon>Metazoa</taxon>
        <taxon>Ecdysozoa</taxon>
        <taxon>Nematoda</taxon>
        <taxon>Chromadorea</taxon>
        <taxon>Rhabditida</taxon>
        <taxon>Rhabditina</taxon>
        <taxon>Rhabditomorpha</taxon>
        <taxon>Rhabditoidea</taxon>
        <taxon>Rhabditidae</taxon>
        <taxon>Peloderinae</taxon>
        <taxon>Caenorhabditis</taxon>
    </lineage>
</organism>
<feature type="region of interest" description="Disordered" evidence="1">
    <location>
        <begin position="35"/>
        <end position="74"/>
    </location>
</feature>
<evidence type="ECO:0000313" key="3">
    <source>
        <dbReference type="EMBL" id="KAF1749375.1"/>
    </source>
</evidence>
<dbReference type="CTD" id="9817436"/>
<dbReference type="RefSeq" id="XP_053580077.1">
    <property type="nucleotide sequence ID" value="XM_053736511.1"/>
</dbReference>
<feature type="compositionally biased region" description="Polar residues" evidence="1">
    <location>
        <begin position="49"/>
        <end position="59"/>
    </location>
</feature>
<dbReference type="GeneID" id="9817436"/>
<sequence length="74" mass="8467">MRFTLLALFLFMAFFAEIDGCFSQVCKLPWERYIGNDDSSPYFRGRTLPNYTVGNSSSEEYGPNPKNDNSDDPL</sequence>
<dbReference type="KEGG" id="crq:GCK72_025843"/>
<reference evidence="3 4" key="1">
    <citation type="submission" date="2019-12" db="EMBL/GenBank/DDBJ databases">
        <title>Chromosome-level assembly of the Caenorhabditis remanei genome.</title>
        <authorList>
            <person name="Teterina A.A."/>
            <person name="Willis J.H."/>
            <person name="Phillips P.C."/>
        </authorList>
    </citation>
    <scope>NUCLEOTIDE SEQUENCE [LARGE SCALE GENOMIC DNA]</scope>
    <source>
        <strain evidence="3 4">PX506</strain>
        <tissue evidence="3">Whole organism</tissue>
    </source>
</reference>
<gene>
    <name evidence="3" type="ORF">GCK72_025843</name>
</gene>
<dbReference type="EMBL" id="WUAV01000006">
    <property type="protein sequence ID" value="KAF1749375.1"/>
    <property type="molecule type" value="Genomic_DNA"/>
</dbReference>
<feature type="chain" id="PRO_5025345342" evidence="2">
    <location>
        <begin position="21"/>
        <end position="74"/>
    </location>
</feature>
<accession>A0A6A5G3T2</accession>
<name>A0A6A5G3T2_CAERE</name>
<evidence type="ECO:0000256" key="2">
    <source>
        <dbReference type="SAM" id="SignalP"/>
    </source>
</evidence>
<keyword evidence="2" id="KW-0732">Signal</keyword>
<proteinExistence type="predicted"/>
<protein>
    <submittedName>
        <fullName evidence="3">Uncharacterized protein</fullName>
    </submittedName>
</protein>
<dbReference type="Proteomes" id="UP000483820">
    <property type="component" value="Chromosome X"/>
</dbReference>
<comment type="caution">
    <text evidence="3">The sequence shown here is derived from an EMBL/GenBank/DDBJ whole genome shotgun (WGS) entry which is preliminary data.</text>
</comment>
<feature type="signal peptide" evidence="2">
    <location>
        <begin position="1"/>
        <end position="20"/>
    </location>
</feature>
<evidence type="ECO:0000256" key="1">
    <source>
        <dbReference type="SAM" id="MobiDB-lite"/>
    </source>
</evidence>
<evidence type="ECO:0000313" key="4">
    <source>
        <dbReference type="Proteomes" id="UP000483820"/>
    </source>
</evidence>